<dbReference type="EMBL" id="JADDIV010000003">
    <property type="protein sequence ID" value="MBE7368397.1"/>
    <property type="molecule type" value="Genomic_DNA"/>
</dbReference>
<proteinExistence type="predicted"/>
<protein>
    <recommendedName>
        <fullName evidence="3">Roadblock/LAMTOR2 domain-containing protein</fullName>
    </recommendedName>
</protein>
<comment type="caution">
    <text evidence="1">The sequence shown here is derived from an EMBL/GenBank/DDBJ whole genome shotgun (WGS) entry which is preliminary data.</text>
</comment>
<evidence type="ECO:0008006" key="3">
    <source>
        <dbReference type="Google" id="ProtNLM"/>
    </source>
</evidence>
<keyword evidence="2" id="KW-1185">Reference proteome</keyword>
<organism evidence="1 2">
    <name type="scientific">Ramlibacter pallidus</name>
    <dbReference type="NCBI Taxonomy" id="2780087"/>
    <lineage>
        <taxon>Bacteria</taxon>
        <taxon>Pseudomonadati</taxon>
        <taxon>Pseudomonadota</taxon>
        <taxon>Betaproteobacteria</taxon>
        <taxon>Burkholderiales</taxon>
        <taxon>Comamonadaceae</taxon>
        <taxon>Ramlibacter</taxon>
    </lineage>
</organism>
<name>A0ABR9S4F5_9BURK</name>
<accession>A0ABR9S4F5</accession>
<dbReference type="RefSeq" id="WP_193676991.1">
    <property type="nucleotide sequence ID" value="NZ_JADDIV010000003.1"/>
</dbReference>
<reference evidence="1 2" key="1">
    <citation type="submission" date="2020-10" db="EMBL/GenBank/DDBJ databases">
        <title>Ramlibacter sp. HM2 16S ribosomal RNA gene Genome sequencing and assembly.</title>
        <authorList>
            <person name="Kang M."/>
        </authorList>
    </citation>
    <scope>NUCLEOTIDE SEQUENCE [LARGE SCALE GENOMIC DNA]</scope>
    <source>
        <strain evidence="1 2">HM2</strain>
    </source>
</reference>
<gene>
    <name evidence="1" type="ORF">IM787_12630</name>
</gene>
<sequence>MRPEVRESLRAIAAQPGIRGCALVDLATGMVLHGEGAPELVPIAEASSDYWRLCARQEGVFGVLGAPRAQVVIHALGRVTIVRCGDGLLLVTLSREAEAVDWNRWKRAAQELAPLAAGL</sequence>
<evidence type="ECO:0000313" key="2">
    <source>
        <dbReference type="Proteomes" id="UP000806285"/>
    </source>
</evidence>
<dbReference type="Proteomes" id="UP000806285">
    <property type="component" value="Unassembled WGS sequence"/>
</dbReference>
<evidence type="ECO:0000313" key="1">
    <source>
        <dbReference type="EMBL" id="MBE7368397.1"/>
    </source>
</evidence>